<proteinExistence type="predicted"/>
<dbReference type="AlphaFoldDB" id="F9X0S7"/>
<dbReference type="eggNOG" id="KOG4614">
    <property type="taxonomic scope" value="Eukaryota"/>
</dbReference>
<dbReference type="PANTHER" id="PTHR28106:SF1">
    <property type="entry name" value="MITOCHONDRIAL ATPASE COMPLEX SUBUNIT ATP10"/>
    <property type="match status" value="1"/>
</dbReference>
<evidence type="ECO:0000313" key="2">
    <source>
        <dbReference type="EMBL" id="EGP91903.1"/>
    </source>
</evidence>
<dbReference type="PANTHER" id="PTHR28106">
    <property type="entry name" value="MITOCHONDRIAL ATPASE COMPLEX SUBUNIT ATP10"/>
    <property type="match status" value="1"/>
</dbReference>
<organism evidence="2 3">
    <name type="scientific">Zymoseptoria tritici (strain CBS 115943 / IPO323)</name>
    <name type="common">Speckled leaf blotch fungus</name>
    <name type="synonym">Septoria tritici</name>
    <dbReference type="NCBI Taxonomy" id="336722"/>
    <lineage>
        <taxon>Eukaryota</taxon>
        <taxon>Fungi</taxon>
        <taxon>Dikarya</taxon>
        <taxon>Ascomycota</taxon>
        <taxon>Pezizomycotina</taxon>
        <taxon>Dothideomycetes</taxon>
        <taxon>Dothideomycetidae</taxon>
        <taxon>Mycosphaerellales</taxon>
        <taxon>Mycosphaerellaceae</taxon>
        <taxon>Zymoseptoria</taxon>
    </lineage>
</organism>
<dbReference type="FunCoup" id="F9X0S7">
    <property type="interactions" value="150"/>
</dbReference>
<dbReference type="InParanoid" id="F9X0S7"/>
<evidence type="ECO:0000313" key="3">
    <source>
        <dbReference type="Proteomes" id="UP000008062"/>
    </source>
</evidence>
<dbReference type="Pfam" id="PF05176">
    <property type="entry name" value="ATP-synt_10"/>
    <property type="match status" value="1"/>
</dbReference>
<dbReference type="OrthoDB" id="17089at2759"/>
<reference evidence="2 3" key="1">
    <citation type="journal article" date="2011" name="PLoS Genet.">
        <title>Finished genome of the fungal wheat pathogen Mycosphaerella graminicola reveals dispensome structure, chromosome plasticity, and stealth pathogenesis.</title>
        <authorList>
            <person name="Goodwin S.B."/>
            <person name="Ben M'barek S."/>
            <person name="Dhillon B."/>
            <person name="Wittenberg A.H.J."/>
            <person name="Crane C.F."/>
            <person name="Hane J.K."/>
            <person name="Foster A.J."/>
            <person name="Van der Lee T.A.J."/>
            <person name="Grimwood J."/>
            <person name="Aerts A."/>
            <person name="Antoniw J."/>
            <person name="Bailey A."/>
            <person name="Bluhm B."/>
            <person name="Bowler J."/>
            <person name="Bristow J."/>
            <person name="van der Burgt A."/>
            <person name="Canto-Canche B."/>
            <person name="Churchill A.C.L."/>
            <person name="Conde-Ferraez L."/>
            <person name="Cools H.J."/>
            <person name="Coutinho P.M."/>
            <person name="Csukai M."/>
            <person name="Dehal P."/>
            <person name="De Wit P."/>
            <person name="Donzelli B."/>
            <person name="van de Geest H.C."/>
            <person name="van Ham R.C.H.J."/>
            <person name="Hammond-Kosack K.E."/>
            <person name="Henrissat B."/>
            <person name="Kilian A."/>
            <person name="Kobayashi A.K."/>
            <person name="Koopmann E."/>
            <person name="Kourmpetis Y."/>
            <person name="Kuzniar A."/>
            <person name="Lindquist E."/>
            <person name="Lombard V."/>
            <person name="Maliepaard C."/>
            <person name="Martins N."/>
            <person name="Mehrabi R."/>
            <person name="Nap J.P.H."/>
            <person name="Ponomarenko A."/>
            <person name="Rudd J.J."/>
            <person name="Salamov A."/>
            <person name="Schmutz J."/>
            <person name="Schouten H.J."/>
            <person name="Shapiro H."/>
            <person name="Stergiopoulos I."/>
            <person name="Torriani S.F.F."/>
            <person name="Tu H."/>
            <person name="de Vries R.P."/>
            <person name="Waalwijk C."/>
            <person name="Ware S.B."/>
            <person name="Wiebenga A."/>
            <person name="Zwiers L.-H."/>
            <person name="Oliver R.P."/>
            <person name="Grigoriev I.V."/>
            <person name="Kema G.H.J."/>
        </authorList>
    </citation>
    <scope>NUCLEOTIDE SEQUENCE [LARGE SCALE GENOMIC DNA]</scope>
    <source>
        <strain evidence="3">CBS 115943 / IPO323</strain>
    </source>
</reference>
<dbReference type="GO" id="GO:0005743">
    <property type="term" value="C:mitochondrial inner membrane"/>
    <property type="evidence" value="ECO:0007669"/>
    <property type="project" value="TreeGrafter"/>
</dbReference>
<accession>F9X0S7</accession>
<name>F9X0S7_ZYMTI</name>
<dbReference type="OMA" id="YFPNFHG"/>
<evidence type="ECO:0008006" key="4">
    <source>
        <dbReference type="Google" id="ProtNLM"/>
    </source>
</evidence>
<dbReference type="KEGG" id="ztr:MYCGRDRAFT_107722"/>
<keyword evidence="3" id="KW-1185">Reference proteome</keyword>
<dbReference type="GO" id="GO:0033615">
    <property type="term" value="P:mitochondrial proton-transporting ATP synthase complex assembly"/>
    <property type="evidence" value="ECO:0007669"/>
    <property type="project" value="TreeGrafter"/>
</dbReference>
<dbReference type="EMBL" id="CM001196">
    <property type="protein sequence ID" value="EGP91903.1"/>
    <property type="molecule type" value="Genomic_DNA"/>
</dbReference>
<sequence length="405" mass="46298">MAVTPNCSKRSCEPDLGLHAMMANLPVRVFESAPGKILECIVQRIWFAVLAHRFTVCSCNRTSITCRYATRNYAALPKQTPPPPKPYSSSISAPEIRHQADVQPGWIKRKKSDDDEDFVPQPLSRPIGMPNPPRPGENMGIDQRSLKQRRDDFVDYDKHLQRRAKMTKQISKPYFRDWSNLRFNKGKIFKSNDRLFRSETSLWFPNFYGQTLAKGLQKLDKKDGYGGLGRDTCEAMKGKISIVSIVSNMWAKAQVDSFISPKQNPELHGLLQENQDVAQQVWLNLESNVLKWWILRLSASNLRKGLSKEEQRRYFLVRRGVSDIMKEAIGLLNDKVGYVYVLDEDCRIRWAGSADAEPNERESMVRCLKRLIRESKLPAEKRAEASQLEDAVEEVTEEPKLAAAA</sequence>
<dbReference type="Proteomes" id="UP000008062">
    <property type="component" value="Chromosome 1"/>
</dbReference>
<dbReference type="STRING" id="336722.F9X0S7"/>
<feature type="region of interest" description="Disordered" evidence="1">
    <location>
        <begin position="379"/>
        <end position="405"/>
    </location>
</feature>
<feature type="region of interest" description="Disordered" evidence="1">
    <location>
        <begin position="102"/>
        <end position="136"/>
    </location>
</feature>
<dbReference type="HOGENOM" id="CLU_047290_1_0_1"/>
<dbReference type="RefSeq" id="XP_003856927.1">
    <property type="nucleotide sequence ID" value="XM_003856879.1"/>
</dbReference>
<gene>
    <name evidence="2" type="ORF">MYCGRDRAFT_107722</name>
</gene>
<dbReference type="GeneID" id="13398236"/>
<evidence type="ECO:0000256" key="1">
    <source>
        <dbReference type="SAM" id="MobiDB-lite"/>
    </source>
</evidence>
<protein>
    <recommendedName>
        <fullName evidence="4">Mitochondrial ATPase complex subunit ATP10</fullName>
    </recommendedName>
</protein>
<dbReference type="InterPro" id="IPR007849">
    <property type="entry name" value="ATP10"/>
</dbReference>